<feature type="domain" description="SCP" evidence="2">
    <location>
        <begin position="181"/>
        <end position="334"/>
    </location>
</feature>
<dbReference type="PRINTS" id="PR00837">
    <property type="entry name" value="V5TPXLIKE"/>
</dbReference>
<feature type="chain" id="PRO_5041239243" description="SCP domain-containing protein" evidence="1">
    <location>
        <begin position="17"/>
        <end position="715"/>
    </location>
</feature>
<dbReference type="PRINTS" id="PR00838">
    <property type="entry name" value="V5ALLERGEN"/>
</dbReference>
<protein>
    <recommendedName>
        <fullName evidence="2">SCP domain-containing protein</fullName>
    </recommendedName>
</protein>
<dbReference type="SUPFAM" id="SSF55797">
    <property type="entry name" value="PR-1-like"/>
    <property type="match status" value="4"/>
</dbReference>
<dbReference type="SMART" id="SM00198">
    <property type="entry name" value="SCP"/>
    <property type="match status" value="2"/>
</dbReference>
<keyword evidence="1" id="KW-0732">Signal</keyword>
<dbReference type="InterPro" id="IPR002413">
    <property type="entry name" value="V5_allergen-like"/>
</dbReference>
<feature type="non-terminal residue" evidence="3">
    <location>
        <position position="715"/>
    </location>
</feature>
<dbReference type="Pfam" id="PF00188">
    <property type="entry name" value="CAP"/>
    <property type="match status" value="2"/>
</dbReference>
<keyword evidence="4" id="KW-1185">Reference proteome</keyword>
<evidence type="ECO:0000313" key="4">
    <source>
        <dbReference type="Proteomes" id="UP001177023"/>
    </source>
</evidence>
<dbReference type="InterPro" id="IPR001283">
    <property type="entry name" value="CRISP-related"/>
</dbReference>
<evidence type="ECO:0000313" key="3">
    <source>
        <dbReference type="EMBL" id="CAJ0584693.1"/>
    </source>
</evidence>
<dbReference type="EMBL" id="CATQJA010002699">
    <property type="protein sequence ID" value="CAJ0584693.1"/>
    <property type="molecule type" value="Genomic_DNA"/>
</dbReference>
<comment type="caution">
    <text evidence="3">The sequence shown here is derived from an EMBL/GenBank/DDBJ whole genome shotgun (WGS) entry which is preliminary data.</text>
</comment>
<dbReference type="InterPro" id="IPR014044">
    <property type="entry name" value="CAP_dom"/>
</dbReference>
<dbReference type="Gene3D" id="3.40.33.10">
    <property type="entry name" value="CAP"/>
    <property type="match status" value="4"/>
</dbReference>
<evidence type="ECO:0000259" key="2">
    <source>
        <dbReference type="SMART" id="SM00198"/>
    </source>
</evidence>
<feature type="signal peptide" evidence="1">
    <location>
        <begin position="1"/>
        <end position="16"/>
    </location>
</feature>
<sequence length="715" mass="80059">MYYLLSFLPAIMLTAAAQISNASKCHAEVSDEFRQTALYRFNFYREMLAYGIAPNQTGALPGAKNMYKLTYDCALEHVAYKFTSRCARLVRNRKEDTRRLLLPDEVPSKKIRCVPFDIIWLVFLIRAPRVMEILLTKPALNALRIPIVRRIQEAVVMQPGGYARTVINPQCPKAAYSLTGTQRDLVVNTHNQLRSSLALGNEPDRAGFNAPPARRMTKMRYSCEAEKSVYKWTTPCPASDFLKRNNTGENTYYRAGYVEPVDALKEAMQQWWGELTQYGVGPDVNLTDAVWQRGVQHYTQMAWQETTEVGCGWAYCNGFTFVVCKYKPAGNNMNQLIYEPGPACQTDADCGSGRICLVDEALCHWYDCSLEDIAYQFTSTCGKLAVTPPNTVWMSGYLALDDISRLPSILQSMMRYYIAEATTVGFAADWVNVSTETSSWAELATGRRTRVGCAYNLNCPALGYLMACVFDTRAADIGELAYQVGDGCATDSDCTTYPGSKCDAARSLCEYKYSDTRVSSKCPGTTSMMTDAQRDLVLDWHNHLRSGLARGVADVAFGYAPTAKRMTKMTYSCEAEKTAYEVASRCYYSQSTNKGENVYINSFSYQDPADALNEAIQGWWKESSSVSSMSFPNLTDSTLISARHFSQMAWQETTEVGCAWAHCVSFTYVVCHYRPPGNELYRLVYEPGPPCKTDADCGSRRKCLVNEGLCQVLQN</sequence>
<evidence type="ECO:0000256" key="1">
    <source>
        <dbReference type="SAM" id="SignalP"/>
    </source>
</evidence>
<accession>A0AA36DBG7</accession>
<dbReference type="PANTHER" id="PTHR10334">
    <property type="entry name" value="CYSTEINE-RICH SECRETORY PROTEIN-RELATED"/>
    <property type="match status" value="1"/>
</dbReference>
<dbReference type="InterPro" id="IPR035940">
    <property type="entry name" value="CAP_sf"/>
</dbReference>
<proteinExistence type="predicted"/>
<dbReference type="Proteomes" id="UP001177023">
    <property type="component" value="Unassembled WGS sequence"/>
</dbReference>
<gene>
    <name evidence="3" type="ORF">MSPICULIGERA_LOCUS22738</name>
</gene>
<dbReference type="CDD" id="cd05380">
    <property type="entry name" value="CAP_euk"/>
    <property type="match status" value="2"/>
</dbReference>
<feature type="domain" description="SCP" evidence="2">
    <location>
        <begin position="532"/>
        <end position="681"/>
    </location>
</feature>
<organism evidence="3 4">
    <name type="scientific">Mesorhabditis spiculigera</name>
    <dbReference type="NCBI Taxonomy" id="96644"/>
    <lineage>
        <taxon>Eukaryota</taxon>
        <taxon>Metazoa</taxon>
        <taxon>Ecdysozoa</taxon>
        <taxon>Nematoda</taxon>
        <taxon>Chromadorea</taxon>
        <taxon>Rhabditida</taxon>
        <taxon>Rhabditina</taxon>
        <taxon>Rhabditomorpha</taxon>
        <taxon>Rhabditoidea</taxon>
        <taxon>Rhabditidae</taxon>
        <taxon>Mesorhabditinae</taxon>
        <taxon>Mesorhabditis</taxon>
    </lineage>
</organism>
<name>A0AA36DBG7_9BILA</name>
<reference evidence="3" key="1">
    <citation type="submission" date="2023-06" db="EMBL/GenBank/DDBJ databases">
        <authorList>
            <person name="Delattre M."/>
        </authorList>
    </citation>
    <scope>NUCLEOTIDE SEQUENCE</scope>
    <source>
        <strain evidence="3">AF72</strain>
    </source>
</reference>
<dbReference type="AlphaFoldDB" id="A0AA36DBG7"/>